<keyword evidence="1" id="KW-0547">Nucleotide-binding</keyword>
<name>A0A3A8G6F0_9GAMM</name>
<evidence type="ECO:0000313" key="1">
    <source>
        <dbReference type="EMBL" id="RKG54657.1"/>
    </source>
</evidence>
<dbReference type="EMBL" id="RAXZ01000003">
    <property type="protein sequence ID" value="RKG54657.1"/>
    <property type="molecule type" value="Genomic_DNA"/>
</dbReference>
<gene>
    <name evidence="1" type="ORF">D7V64_03515</name>
</gene>
<proteinExistence type="predicted"/>
<organism evidence="1 2">
    <name type="scientific">Acinetobacter cumulans</name>
    <dbReference type="NCBI Taxonomy" id="2136182"/>
    <lineage>
        <taxon>Bacteria</taxon>
        <taxon>Pseudomonadati</taxon>
        <taxon>Pseudomonadota</taxon>
        <taxon>Gammaproteobacteria</taxon>
        <taxon>Moraxellales</taxon>
        <taxon>Moraxellaceae</taxon>
        <taxon>Acinetobacter</taxon>
    </lineage>
</organism>
<evidence type="ECO:0000313" key="2">
    <source>
        <dbReference type="Proteomes" id="UP000281084"/>
    </source>
</evidence>
<sequence length="464" mass="53500">MKIQSIQLKHALHFTDLKAEFNYHDLPISLILGEQSSGKTSLLRLSYQALTWFAARYKDLRTAGVVMLDQDIMLTRLQSKIDIQIRFPEDIGHFPESPDTSSEDPQLCRWQLYKTINSQGIGISKVDTQQLEDLVLIYQRAMRDDPLLGMPLIAYYPAERFVNDVNLLNKNNPAIFQAAYAYEVSAIPFTTFSRFFEWFREVSDIENAQSAQLVQQILAKSQTATESDKSQHFIEQRLLQAHSEMHAPALAALRHAIRIVLPEISNVWLQYHPKLQFMVNYDGQIMMFQQLSNSIRNLVALIGDIVRRLCLLNPASLYPCDEGDGVLMIDAIDYQLDGNMAAVILERLHQAFPRLQILATGERPELLERASRFQCLKLENKQLYSLHPEAWQQQFEHIYASLHLEDHPKTEDATPLPIEILQPDVNPIQSLVNQISEQLNEQQRLELIQRLQFEDDNSNQQHLL</sequence>
<dbReference type="Gene3D" id="3.40.50.300">
    <property type="entry name" value="P-loop containing nucleotide triphosphate hydrolases"/>
    <property type="match status" value="1"/>
</dbReference>
<dbReference type="SUPFAM" id="SSF52540">
    <property type="entry name" value="P-loop containing nucleoside triphosphate hydrolases"/>
    <property type="match status" value="1"/>
</dbReference>
<dbReference type="GO" id="GO:0005524">
    <property type="term" value="F:ATP binding"/>
    <property type="evidence" value="ECO:0007669"/>
    <property type="project" value="UniProtKB-KW"/>
</dbReference>
<dbReference type="InterPro" id="IPR027417">
    <property type="entry name" value="P-loop_NTPase"/>
</dbReference>
<dbReference type="RefSeq" id="WP_106983907.1">
    <property type="nucleotide sequence ID" value="NZ_CP035934.2"/>
</dbReference>
<comment type="caution">
    <text evidence="1">The sequence shown here is derived from an EMBL/GenBank/DDBJ whole genome shotgun (WGS) entry which is preliminary data.</text>
</comment>
<dbReference type="Proteomes" id="UP000281084">
    <property type="component" value="Unassembled WGS sequence"/>
</dbReference>
<reference evidence="1 2" key="1">
    <citation type="submission" date="2018-09" db="EMBL/GenBank/DDBJ databases">
        <title>The draft genome of Acinetobacter spp. strains.</title>
        <authorList>
            <person name="Qin J."/>
            <person name="Feng Y."/>
            <person name="Zong Z."/>
        </authorList>
    </citation>
    <scope>NUCLEOTIDE SEQUENCE [LARGE SCALE GENOMIC DNA]</scope>
    <source>
        <strain evidence="1 2">WCHAc060002</strain>
    </source>
</reference>
<accession>A0A3A8G6F0</accession>
<protein>
    <submittedName>
        <fullName evidence="1">ATP-binding protein</fullName>
    </submittedName>
</protein>
<dbReference type="AlphaFoldDB" id="A0A3A8G6F0"/>
<keyword evidence="1" id="KW-0067">ATP-binding</keyword>